<dbReference type="EMBL" id="ACLK02000001">
    <property type="protein sequence ID" value="EFY09640.1"/>
    <property type="molecule type" value="Genomic_DNA"/>
</dbReference>
<organism evidence="1 2">
    <name type="scientific">Erysipelothrix rhusiopathiae ATCC 19414</name>
    <dbReference type="NCBI Taxonomy" id="525280"/>
    <lineage>
        <taxon>Bacteria</taxon>
        <taxon>Bacillati</taxon>
        <taxon>Bacillota</taxon>
        <taxon>Erysipelotrichia</taxon>
        <taxon>Erysipelotrichales</taxon>
        <taxon>Erysipelotrichaceae</taxon>
        <taxon>Erysipelothrix</taxon>
    </lineage>
</organism>
<sequence length="49" mass="5747">MISLLKDNIRGSDADKYVLELAGFEDTKRQPSPNGKNRKFLLWGYRKYL</sequence>
<dbReference type="Proteomes" id="UP000003028">
    <property type="component" value="Unassembled WGS sequence"/>
</dbReference>
<name>E7FUS4_ERYRH</name>
<comment type="caution">
    <text evidence="1">The sequence shown here is derived from an EMBL/GenBank/DDBJ whole genome shotgun (WGS) entry which is preliminary data.</text>
</comment>
<gene>
    <name evidence="1" type="ORF">HMPREF0357_10435</name>
</gene>
<protein>
    <submittedName>
        <fullName evidence="1">Uncharacterized protein</fullName>
    </submittedName>
</protein>
<evidence type="ECO:0000313" key="1">
    <source>
        <dbReference type="EMBL" id="EFY09640.1"/>
    </source>
</evidence>
<accession>E7FUS4</accession>
<keyword evidence="2" id="KW-1185">Reference proteome</keyword>
<reference evidence="1" key="1">
    <citation type="submission" date="2011-01" db="EMBL/GenBank/DDBJ databases">
        <authorList>
            <person name="Muzny D."/>
            <person name="Qin X."/>
            <person name="Buhay C."/>
            <person name="Dugan-Rocha S."/>
            <person name="Ding Y."/>
            <person name="Chen G."/>
            <person name="Hawes A."/>
            <person name="Holder M."/>
            <person name="Jhangiani S."/>
            <person name="Johnson A."/>
            <person name="Khan Z."/>
            <person name="Li Z."/>
            <person name="Liu W."/>
            <person name="Liu X."/>
            <person name="Perez L."/>
            <person name="Shen H."/>
            <person name="Wang Q."/>
            <person name="Watt J."/>
            <person name="Xi L."/>
            <person name="Xin Y."/>
            <person name="Zhou J."/>
            <person name="Deng J."/>
            <person name="Jiang H."/>
            <person name="Liu Y."/>
            <person name="Qu J."/>
            <person name="Song X.-Z."/>
            <person name="Zhang L."/>
            <person name="Villasana D."/>
            <person name="Johnson A."/>
            <person name="Liu J."/>
            <person name="Liyanage D."/>
            <person name="Lorensuhewa L."/>
            <person name="Robinson T."/>
            <person name="Song A."/>
            <person name="Song B.-B."/>
            <person name="Dinh H."/>
            <person name="Thornton R."/>
            <person name="Coyle M."/>
            <person name="Francisco L."/>
            <person name="Jackson L."/>
            <person name="Javaid M."/>
            <person name="Korchina V."/>
            <person name="Kovar C."/>
            <person name="Mata R."/>
            <person name="Mathew T."/>
            <person name="Ngo R."/>
            <person name="Nguyen L."/>
            <person name="Nguyen N."/>
            <person name="Okwuonu G."/>
            <person name="Ongeri F."/>
            <person name="Pham C."/>
            <person name="Simmons D."/>
            <person name="Wilczek-Boney K."/>
            <person name="Hale W."/>
            <person name="Jakkamsetti A."/>
            <person name="Pham P."/>
            <person name="Ruth R."/>
            <person name="San Lucas F."/>
            <person name="Warren J."/>
            <person name="Zhang J."/>
            <person name="Zhao Z."/>
            <person name="Zhou C."/>
            <person name="Zhu D."/>
            <person name="Lee S."/>
            <person name="Bess C."/>
            <person name="Blankenburg K."/>
            <person name="Forbes L."/>
            <person name="Fu Q."/>
            <person name="Gubbala S."/>
            <person name="Hirani K."/>
            <person name="Jayaseelan J.C."/>
            <person name="Lara F."/>
            <person name="Munidasa M."/>
            <person name="Palculict T."/>
            <person name="Patil S."/>
            <person name="Pu L.-L."/>
            <person name="Saada N."/>
            <person name="Tang L."/>
            <person name="Weissenberger G."/>
            <person name="Zhu Y."/>
            <person name="Hemphill L."/>
            <person name="Shang Y."/>
            <person name="Youmans B."/>
            <person name="Ayvaz T."/>
            <person name="Ross M."/>
            <person name="Santibanez J."/>
            <person name="Aqrawi P."/>
            <person name="Gross S."/>
            <person name="Joshi V."/>
            <person name="Fowler G."/>
            <person name="Nazareth L."/>
            <person name="Reid J."/>
            <person name="Worley K."/>
            <person name="Petrosino J."/>
            <person name="Highlander S."/>
            <person name="Gibbs R."/>
        </authorList>
    </citation>
    <scope>NUCLEOTIDE SEQUENCE [LARGE SCALE GENOMIC DNA]</scope>
    <source>
        <strain evidence="1">ATCC 19414</strain>
    </source>
</reference>
<evidence type="ECO:0000313" key="2">
    <source>
        <dbReference type="Proteomes" id="UP000003028"/>
    </source>
</evidence>
<proteinExistence type="predicted"/>
<dbReference type="AlphaFoldDB" id="E7FUS4"/>